<dbReference type="EMBL" id="BGPR01056266">
    <property type="protein sequence ID" value="GBO32783.1"/>
    <property type="molecule type" value="Genomic_DNA"/>
</dbReference>
<gene>
    <name evidence="1" type="ORF">AVEN_105694_1</name>
</gene>
<proteinExistence type="predicted"/>
<keyword evidence="2" id="KW-1185">Reference proteome</keyword>
<protein>
    <recommendedName>
        <fullName evidence="3">Pre-C2HC domain-containing protein</fullName>
    </recommendedName>
</protein>
<name>A0A4Y2W525_ARAVE</name>
<reference evidence="1 2" key="1">
    <citation type="journal article" date="2019" name="Sci. Rep.">
        <title>Orb-weaving spider Araneus ventricosus genome elucidates the spidroin gene catalogue.</title>
        <authorList>
            <person name="Kono N."/>
            <person name="Nakamura H."/>
            <person name="Ohtoshi R."/>
            <person name="Moran D.A.P."/>
            <person name="Shinohara A."/>
            <person name="Yoshida Y."/>
            <person name="Fujiwara M."/>
            <person name="Mori M."/>
            <person name="Tomita M."/>
            <person name="Arakawa K."/>
        </authorList>
    </citation>
    <scope>NUCLEOTIDE SEQUENCE [LARGE SCALE GENOMIC DNA]</scope>
</reference>
<comment type="caution">
    <text evidence="1">The sequence shown here is derived from an EMBL/GenBank/DDBJ whole genome shotgun (WGS) entry which is preliminary data.</text>
</comment>
<dbReference type="AlphaFoldDB" id="A0A4Y2W525"/>
<dbReference type="Proteomes" id="UP000499080">
    <property type="component" value="Unassembled WGS sequence"/>
</dbReference>
<sequence length="173" mass="19759">MCALILLTDHSNDNGTDLSNQFIGLEIVQLKEIVPAYKSKAPPIMPRRTKKFVEDLKLINENFPVVECKIGGESIKLFTPDNYVFMGVVKLLGDNFSTKPKQDIPMKVVVRGITSDVRPYEIKKMIYAKKFLVSKRRPANKHENKTPMPLFQVVIPNSIKIREVYKIKTVLNL</sequence>
<organism evidence="1 2">
    <name type="scientific">Araneus ventricosus</name>
    <name type="common">Orbweaver spider</name>
    <name type="synonym">Epeira ventricosa</name>
    <dbReference type="NCBI Taxonomy" id="182803"/>
    <lineage>
        <taxon>Eukaryota</taxon>
        <taxon>Metazoa</taxon>
        <taxon>Ecdysozoa</taxon>
        <taxon>Arthropoda</taxon>
        <taxon>Chelicerata</taxon>
        <taxon>Arachnida</taxon>
        <taxon>Araneae</taxon>
        <taxon>Araneomorphae</taxon>
        <taxon>Entelegynae</taxon>
        <taxon>Araneoidea</taxon>
        <taxon>Araneidae</taxon>
        <taxon>Araneus</taxon>
    </lineage>
</organism>
<evidence type="ECO:0000313" key="1">
    <source>
        <dbReference type="EMBL" id="GBO32783.1"/>
    </source>
</evidence>
<accession>A0A4Y2W525</accession>
<evidence type="ECO:0000313" key="2">
    <source>
        <dbReference type="Proteomes" id="UP000499080"/>
    </source>
</evidence>
<evidence type="ECO:0008006" key="3">
    <source>
        <dbReference type="Google" id="ProtNLM"/>
    </source>
</evidence>